<evidence type="ECO:0000256" key="4">
    <source>
        <dbReference type="PROSITE-ProRule" id="PRU00433"/>
    </source>
</evidence>
<dbReference type="Pfam" id="PF14715">
    <property type="entry name" value="FixP_N"/>
    <property type="match status" value="1"/>
</dbReference>
<protein>
    <submittedName>
        <fullName evidence="8">C-type cytochrome</fullName>
    </submittedName>
</protein>
<name>A0ABT7NSF6_9SPHI</name>
<gene>
    <name evidence="8" type="ORF">HX018_18150</name>
</gene>
<evidence type="ECO:0000256" key="5">
    <source>
        <dbReference type="SAM" id="MobiDB-lite"/>
    </source>
</evidence>
<sequence>MISMILQDTVATEVAAAAPQTFGTGNLYNDIFYIVVFIVLIAVLFAAITINKALRTMLKVTMPDVVQEEARLKAERKASSQSAWARRWNHFIGLKPIEQEESLKIEDHEYDGIAELNNPIPLWFNALFYSTVVFAVVYILIYHVFGGLNQDQEYEREMAQAEIEKAEFLSKSANAFDENTVEIDATGTLAANGKAIFAANCQACHGQAGEGTIGPNLTDRFWIHGGEIKDIFKTVKYGVPDKGMVPWEQTLTPAQIAEVSNYIVTLRDTKPANPKAAEGVEVASYQAEGGAAEPAAATDSTATATN</sequence>
<evidence type="ECO:0000256" key="1">
    <source>
        <dbReference type="ARBA" id="ARBA00022617"/>
    </source>
</evidence>
<comment type="caution">
    <text evidence="8">The sequence shown here is derived from an EMBL/GenBank/DDBJ whole genome shotgun (WGS) entry which is preliminary data.</text>
</comment>
<keyword evidence="2 4" id="KW-0479">Metal-binding</keyword>
<dbReference type="Proteomes" id="UP001170954">
    <property type="component" value="Unassembled WGS sequence"/>
</dbReference>
<evidence type="ECO:0000313" key="8">
    <source>
        <dbReference type="EMBL" id="MDM1050163.1"/>
    </source>
</evidence>
<evidence type="ECO:0000259" key="7">
    <source>
        <dbReference type="PROSITE" id="PS51007"/>
    </source>
</evidence>
<dbReference type="SUPFAM" id="SSF46626">
    <property type="entry name" value="Cytochrome c"/>
    <property type="match status" value="1"/>
</dbReference>
<feature type="domain" description="Cytochrome c" evidence="7">
    <location>
        <begin position="188"/>
        <end position="267"/>
    </location>
</feature>
<feature type="transmembrane region" description="Helical" evidence="6">
    <location>
        <begin position="122"/>
        <end position="145"/>
    </location>
</feature>
<keyword evidence="6" id="KW-0812">Transmembrane</keyword>
<accession>A0ABT7NSF6</accession>
<keyword evidence="1 4" id="KW-0349">Heme</keyword>
<evidence type="ECO:0000256" key="6">
    <source>
        <dbReference type="SAM" id="Phobius"/>
    </source>
</evidence>
<keyword evidence="6" id="KW-1133">Transmembrane helix</keyword>
<dbReference type="InterPro" id="IPR009056">
    <property type="entry name" value="Cyt_c-like_dom"/>
</dbReference>
<dbReference type="PANTHER" id="PTHR33751">
    <property type="entry name" value="CBB3-TYPE CYTOCHROME C OXIDASE SUBUNIT FIXP"/>
    <property type="match status" value="1"/>
</dbReference>
<dbReference type="PROSITE" id="PS51007">
    <property type="entry name" value="CYTC"/>
    <property type="match status" value="1"/>
</dbReference>
<evidence type="ECO:0000313" key="9">
    <source>
        <dbReference type="Proteomes" id="UP001170954"/>
    </source>
</evidence>
<dbReference type="PANTHER" id="PTHR33751:SF1">
    <property type="entry name" value="CBB3-TYPE CYTOCHROME C OXIDASE SUBUNIT FIXP"/>
    <property type="match status" value="1"/>
</dbReference>
<keyword evidence="3 4" id="KW-0408">Iron</keyword>
<dbReference type="Pfam" id="PF13442">
    <property type="entry name" value="Cytochrome_CBB3"/>
    <property type="match status" value="1"/>
</dbReference>
<dbReference type="Gene3D" id="6.10.280.130">
    <property type="match status" value="1"/>
</dbReference>
<proteinExistence type="predicted"/>
<keyword evidence="9" id="KW-1185">Reference proteome</keyword>
<feature type="region of interest" description="Disordered" evidence="5">
    <location>
        <begin position="287"/>
        <end position="306"/>
    </location>
</feature>
<reference evidence="8" key="2">
    <citation type="journal article" date="2022" name="Sci. Total Environ.">
        <title>Prevalence, transmission, and molecular epidemiology of tet(X)-positive bacteria among humans, animals, and environmental niches in China: An epidemiological, and genomic-based study.</title>
        <authorList>
            <person name="Dong N."/>
            <person name="Zeng Y."/>
            <person name="Cai C."/>
            <person name="Sun C."/>
            <person name="Lu J."/>
            <person name="Liu C."/>
            <person name="Zhou H."/>
            <person name="Sun Q."/>
            <person name="Shu L."/>
            <person name="Wang H."/>
            <person name="Wang Y."/>
            <person name="Wang S."/>
            <person name="Wu C."/>
            <person name="Chan E.W."/>
            <person name="Chen G."/>
            <person name="Shen Z."/>
            <person name="Chen S."/>
            <person name="Zhang R."/>
        </authorList>
    </citation>
    <scope>NUCLEOTIDE SEQUENCE</scope>
    <source>
        <strain evidence="8">R1692</strain>
    </source>
</reference>
<evidence type="ECO:0000256" key="3">
    <source>
        <dbReference type="ARBA" id="ARBA00023004"/>
    </source>
</evidence>
<evidence type="ECO:0000256" key="2">
    <source>
        <dbReference type="ARBA" id="ARBA00022723"/>
    </source>
</evidence>
<keyword evidence="6" id="KW-0472">Membrane</keyword>
<feature type="transmembrane region" description="Helical" evidence="6">
    <location>
        <begin position="31"/>
        <end position="50"/>
    </location>
</feature>
<reference evidence="8" key="1">
    <citation type="submission" date="2020-06" db="EMBL/GenBank/DDBJ databases">
        <authorList>
            <person name="Dong N."/>
        </authorList>
    </citation>
    <scope>NUCLEOTIDE SEQUENCE</scope>
    <source>
        <strain evidence="8">R1692</strain>
    </source>
</reference>
<dbReference type="InterPro" id="IPR050597">
    <property type="entry name" value="Cytochrome_c_Oxidase_Subunit"/>
</dbReference>
<dbReference type="InterPro" id="IPR036909">
    <property type="entry name" value="Cyt_c-like_dom_sf"/>
</dbReference>
<dbReference type="InterPro" id="IPR032858">
    <property type="entry name" value="CcoP_N"/>
</dbReference>
<dbReference type="EMBL" id="JACAGK010000075">
    <property type="protein sequence ID" value="MDM1050163.1"/>
    <property type="molecule type" value="Genomic_DNA"/>
</dbReference>
<dbReference type="InterPro" id="IPR038414">
    <property type="entry name" value="CcoP_N_sf"/>
</dbReference>
<organism evidence="8 9">
    <name type="scientific">Sphingobacterium hotanense</name>
    <dbReference type="NCBI Taxonomy" id="649196"/>
    <lineage>
        <taxon>Bacteria</taxon>
        <taxon>Pseudomonadati</taxon>
        <taxon>Bacteroidota</taxon>
        <taxon>Sphingobacteriia</taxon>
        <taxon>Sphingobacteriales</taxon>
        <taxon>Sphingobacteriaceae</taxon>
        <taxon>Sphingobacterium</taxon>
    </lineage>
</organism>
<dbReference type="Gene3D" id="1.10.760.10">
    <property type="entry name" value="Cytochrome c-like domain"/>
    <property type="match status" value="1"/>
</dbReference>